<evidence type="ECO:0000313" key="2">
    <source>
        <dbReference type="Proteomes" id="UP000317036"/>
    </source>
</evidence>
<dbReference type="Gene3D" id="2.60.120.200">
    <property type="match status" value="1"/>
</dbReference>
<keyword evidence="2" id="KW-1185">Reference proteome</keyword>
<sequence>MSGSSLAFYVNGVQELTATDSTFSSGKAGLISIAGNESHFDDIQVADIVTASSYDNAVLADSPVGYWPISTSVTTDQTGHGMTGTYTGSPTATTLPNGEAAVAFNGVDQYMTIADNDYLEVTRTGIITIEAWMRPDVLEFPHAESSGYVHWMGKGTSGQHSWVARMYSYTNTENRPNRISGYSFNLSGGLGAGSYFQDTVTAGQWIHYTLVINTVNTDATYTTGYTKIFKNGVLRDQDKLSDYSIIPGNGTAPMRIGTRDLNSFFQGAVGKVAVYDYELTPAQLTAHYNAMTQ</sequence>
<dbReference type="EMBL" id="VNJI01000032">
    <property type="protein sequence ID" value="TVY07790.1"/>
    <property type="molecule type" value="Genomic_DNA"/>
</dbReference>
<dbReference type="InterPro" id="IPR013320">
    <property type="entry name" value="ConA-like_dom_sf"/>
</dbReference>
<comment type="caution">
    <text evidence="1">The sequence shown here is derived from an EMBL/GenBank/DDBJ whole genome shotgun (WGS) entry which is preliminary data.</text>
</comment>
<dbReference type="OrthoDB" id="9802683at2"/>
<dbReference type="Gene3D" id="2.60.120.560">
    <property type="entry name" value="Exo-inulinase, domain 1"/>
    <property type="match status" value="1"/>
</dbReference>
<organism evidence="1 2">
    <name type="scientific">Paenibacillus cremeus</name>
    <dbReference type="NCBI Taxonomy" id="2163881"/>
    <lineage>
        <taxon>Bacteria</taxon>
        <taxon>Bacillati</taxon>
        <taxon>Bacillota</taxon>
        <taxon>Bacilli</taxon>
        <taxon>Bacillales</taxon>
        <taxon>Paenibacillaceae</taxon>
        <taxon>Paenibacillus</taxon>
    </lineage>
</organism>
<dbReference type="Pfam" id="PF13385">
    <property type="entry name" value="Laminin_G_3"/>
    <property type="match status" value="1"/>
</dbReference>
<reference evidence="1 2" key="1">
    <citation type="submission" date="2019-07" db="EMBL/GenBank/DDBJ databases">
        <authorList>
            <person name="Kim J."/>
        </authorList>
    </citation>
    <scope>NUCLEOTIDE SEQUENCE [LARGE SCALE GENOMIC DNA]</scope>
    <source>
        <strain evidence="1 2">JC52</strain>
    </source>
</reference>
<dbReference type="SUPFAM" id="SSF49899">
    <property type="entry name" value="Concanavalin A-like lectins/glucanases"/>
    <property type="match status" value="1"/>
</dbReference>
<proteinExistence type="predicted"/>
<protein>
    <submittedName>
        <fullName evidence="1">LamG domain-containing protein</fullName>
    </submittedName>
</protein>
<evidence type="ECO:0000313" key="1">
    <source>
        <dbReference type="EMBL" id="TVY07790.1"/>
    </source>
</evidence>
<dbReference type="Proteomes" id="UP000317036">
    <property type="component" value="Unassembled WGS sequence"/>
</dbReference>
<accession>A0A559K6N8</accession>
<gene>
    <name evidence="1" type="ORF">FPZ49_22395</name>
</gene>
<dbReference type="AlphaFoldDB" id="A0A559K6N8"/>
<name>A0A559K6N8_9BACL</name>